<evidence type="ECO:0008006" key="3">
    <source>
        <dbReference type="Google" id="ProtNLM"/>
    </source>
</evidence>
<name>A0ABR6EIF6_9ACTN</name>
<comment type="caution">
    <text evidence="1">The sequence shown here is derived from an EMBL/GenBank/DDBJ whole genome shotgun (WGS) entry which is preliminary data.</text>
</comment>
<sequence length="347" mass="38232">MGRRKWGLLLLAVALTATGGLLYATGVVGPRDEYYWGAWKEKSGPVVLSDKRFVGRSAEQGPAPAADRPEGWCSVTAWTKKIDFLDGPTTVRQEVRADYGALPSGGGARREWVDRYLSPWSTRFPDGLPGLVGEESAVLALPRQCDAEGQQRFVTLSVTAVGERGPWKEPRDPYRDARGVARMAVDVANTVMRGLGCAPARPFELKSPLQGLRAATDHRDPPGFGESRACRIEGLRFAQRYTSSDWPSQWVGVVDRDLHTCELFHPKAAEPTRLVMVAHPRLVTVFETMPTRATERWALRKSRCDGRPTYFYLRVGADGPVPRPNADAALRTFQNAVLARLGCAADD</sequence>
<accession>A0ABR6EIF6</accession>
<dbReference type="Proteomes" id="UP000766698">
    <property type="component" value="Unassembled WGS sequence"/>
</dbReference>
<gene>
    <name evidence="1" type="ORF">GL263_15940</name>
</gene>
<protein>
    <recommendedName>
        <fullName evidence="3">Secreted protein</fullName>
    </recommendedName>
</protein>
<evidence type="ECO:0000313" key="1">
    <source>
        <dbReference type="EMBL" id="MBB1245048.1"/>
    </source>
</evidence>
<proteinExistence type="predicted"/>
<dbReference type="RefSeq" id="WP_182856385.1">
    <property type="nucleotide sequence ID" value="NZ_WMLF01000227.1"/>
</dbReference>
<dbReference type="EMBL" id="WMLF01000227">
    <property type="protein sequence ID" value="MBB1245048.1"/>
    <property type="molecule type" value="Genomic_DNA"/>
</dbReference>
<keyword evidence="2" id="KW-1185">Reference proteome</keyword>
<evidence type="ECO:0000313" key="2">
    <source>
        <dbReference type="Proteomes" id="UP000766698"/>
    </source>
</evidence>
<reference evidence="2" key="1">
    <citation type="journal article" date="2020" name="Syst. Appl. Microbiol.">
        <title>Streptomyces alkaliterrae sp. nov., isolated from an alkaline soil, and emended descriptions of Streptomyces alkaliphilus, Streptomyces calidiresistens and Streptomyces durbertensis.</title>
        <authorList>
            <person name="Swiecimska M."/>
            <person name="Golinska P."/>
            <person name="Nouioui I."/>
            <person name="Wypij M."/>
            <person name="Rai M."/>
            <person name="Sangal V."/>
            <person name="Goodfellow M."/>
        </authorList>
    </citation>
    <scope>NUCLEOTIDE SEQUENCE [LARGE SCALE GENOMIC DNA]</scope>
    <source>
        <strain evidence="2">DSM 104538</strain>
    </source>
</reference>
<organism evidence="1 2">
    <name type="scientific">Streptomyces durbertensis</name>
    <dbReference type="NCBI Taxonomy" id="2448886"/>
    <lineage>
        <taxon>Bacteria</taxon>
        <taxon>Bacillati</taxon>
        <taxon>Actinomycetota</taxon>
        <taxon>Actinomycetes</taxon>
        <taxon>Kitasatosporales</taxon>
        <taxon>Streptomycetaceae</taxon>
        <taxon>Streptomyces</taxon>
    </lineage>
</organism>